<name>A0A6J7JXF4_9ZZZZ</name>
<reference evidence="2" key="1">
    <citation type="submission" date="2020-05" db="EMBL/GenBank/DDBJ databases">
        <authorList>
            <person name="Chiriac C."/>
            <person name="Salcher M."/>
            <person name="Ghai R."/>
            <person name="Kavagutti S V."/>
        </authorList>
    </citation>
    <scope>NUCLEOTIDE SEQUENCE</scope>
</reference>
<accession>A0A6J7JXF4</accession>
<feature type="compositionally biased region" description="Basic and acidic residues" evidence="1">
    <location>
        <begin position="145"/>
        <end position="155"/>
    </location>
</feature>
<dbReference type="Gene3D" id="3.20.20.80">
    <property type="entry name" value="Glycosidases"/>
    <property type="match status" value="1"/>
</dbReference>
<evidence type="ECO:0000313" key="2">
    <source>
        <dbReference type="EMBL" id="CAB4947369.1"/>
    </source>
</evidence>
<dbReference type="Gene3D" id="2.60.40.1180">
    <property type="entry name" value="Golgi alpha-mannosidase II"/>
    <property type="match status" value="1"/>
</dbReference>
<dbReference type="SUPFAM" id="SSF51445">
    <property type="entry name" value="(Trans)glycosidases"/>
    <property type="match status" value="1"/>
</dbReference>
<organism evidence="2">
    <name type="scientific">freshwater metagenome</name>
    <dbReference type="NCBI Taxonomy" id="449393"/>
    <lineage>
        <taxon>unclassified sequences</taxon>
        <taxon>metagenomes</taxon>
        <taxon>ecological metagenomes</taxon>
    </lineage>
</organism>
<gene>
    <name evidence="2" type="ORF">UFOPK3752_01441</name>
</gene>
<evidence type="ECO:0000256" key="1">
    <source>
        <dbReference type="SAM" id="MobiDB-lite"/>
    </source>
</evidence>
<dbReference type="EMBL" id="CAFBND010000059">
    <property type="protein sequence ID" value="CAB4947369.1"/>
    <property type="molecule type" value="Genomic_DNA"/>
</dbReference>
<feature type="region of interest" description="Disordered" evidence="1">
    <location>
        <begin position="145"/>
        <end position="172"/>
    </location>
</feature>
<dbReference type="InterPro" id="IPR017853">
    <property type="entry name" value="GH"/>
</dbReference>
<sequence length="382" mass="42545">MDSLRYWVTEMHVDGFRFDLATSLTRERTEVDERSPFLAAVHQDPILRQVKLIAEPWDVGDGGYRLGMFGSPWAEWNDAFRDDVRSFWRAGPFTPEAPAELGWRLTGSQDVFSGRSPAASVNFVTAHDGFTMRDLVSYDHKHNEANAEDNRDGSDNNRSWNHGAEGDTDDAGITSARLKTARAMLATLLLSTGTPMLLMGDEIGHTQRGNNNPYCQDNEISWLTWDLEDWQRDTLRWTTALLNVRRAHPALRQTEFFDGRPTPDGRPADLAWLRPDGSAMTDAEWHDPGTGTLVMALSGELAIRDFDGRPLRDSAFLLVLNRASTDVDVTLPPTPYGEIYQRLIDTDLPRPRTSGPGARVGSVTAVAARSVTLFRVEASVGS</sequence>
<dbReference type="AlphaFoldDB" id="A0A6J7JXF4"/>
<dbReference type="SUPFAM" id="SSF51011">
    <property type="entry name" value="Glycosyl hydrolase domain"/>
    <property type="match status" value="1"/>
</dbReference>
<dbReference type="PANTHER" id="PTHR43002">
    <property type="entry name" value="GLYCOGEN DEBRANCHING ENZYME"/>
    <property type="match status" value="1"/>
</dbReference>
<proteinExistence type="predicted"/>
<protein>
    <submittedName>
        <fullName evidence="2">Unannotated protein</fullName>
    </submittedName>
</protein>
<dbReference type="InterPro" id="IPR013780">
    <property type="entry name" value="Glyco_hydro_b"/>
</dbReference>